<feature type="domain" description="NADP-dependent oxidoreductase" evidence="1">
    <location>
        <begin position="29"/>
        <end position="187"/>
    </location>
</feature>
<sequence length="412" mass="45783">MPGLFNAVLNNGTKMPLLVFGTSDPENAVGDVVVCAIETGYRHIDCELFYKNEEEIGAAISECLASQNLKREDLFITSKVFSPLISVTAYCCGVIVISQTTYGLPYLDLYLVHWPVSFHAKPGKVLNVDDPDTIEFEEHPLEETWKAMESLVSVGLVKSIGVSNFNRKQLDRIMEICTIPPAVNQIEGIHVEAYAPIGSPGFVKGTMPSLLEEPLVKAIADAHKKTTAQILIRHALQRGLAVICKIVTNSRIKSNFEVFDFELTDAEMMRLNASLVEDAVVCAIKAGYRHIDCAKAYNNEEEVGSGISKALLSEGLSRKDLFVTSKLWCDKHAPEDVRPACEQSLKRLGLEYLDLYLIHFPAAFHVKPSMRYNPYDRDTVEYEEQSLEKTWKAMECLVAAGLVKSIGVSNFN</sequence>
<dbReference type="InterPro" id="IPR036812">
    <property type="entry name" value="NAD(P)_OxRdtase_dom_sf"/>
</dbReference>
<evidence type="ECO:0000313" key="3">
    <source>
        <dbReference type="Proteomes" id="UP000267029"/>
    </source>
</evidence>
<dbReference type="EMBL" id="UXSR01005824">
    <property type="protein sequence ID" value="VDD83742.1"/>
    <property type="molecule type" value="Genomic_DNA"/>
</dbReference>
<accession>A0A0R3UPG9</accession>
<protein>
    <recommendedName>
        <fullName evidence="1">NADP-dependent oxidoreductase domain-containing protein</fullName>
    </recommendedName>
</protein>
<dbReference type="Pfam" id="PF00248">
    <property type="entry name" value="Aldo_ket_red"/>
    <property type="match status" value="2"/>
</dbReference>
<dbReference type="Proteomes" id="UP000267029">
    <property type="component" value="Unassembled WGS sequence"/>
</dbReference>
<dbReference type="InterPro" id="IPR020471">
    <property type="entry name" value="AKR"/>
</dbReference>
<proteinExistence type="predicted"/>
<evidence type="ECO:0000259" key="1">
    <source>
        <dbReference type="Pfam" id="PF00248"/>
    </source>
</evidence>
<dbReference type="InterPro" id="IPR023210">
    <property type="entry name" value="NADP_OxRdtase_dom"/>
</dbReference>
<dbReference type="SUPFAM" id="SSF51430">
    <property type="entry name" value="NAD(P)-linked oxidoreductase"/>
    <property type="match status" value="2"/>
</dbReference>
<dbReference type="InterPro" id="IPR018170">
    <property type="entry name" value="Aldo/ket_reductase_CS"/>
</dbReference>
<dbReference type="Gene3D" id="3.20.20.100">
    <property type="entry name" value="NADP-dependent oxidoreductase domain"/>
    <property type="match status" value="2"/>
</dbReference>
<gene>
    <name evidence="2" type="ORF">MCOS_LOCUS9745</name>
</gene>
<dbReference type="AlphaFoldDB" id="A0A0R3UPG9"/>
<name>A0A0R3UPG9_MESCO</name>
<dbReference type="PROSITE" id="PS00798">
    <property type="entry name" value="ALDOKETO_REDUCTASE_1"/>
    <property type="match status" value="1"/>
</dbReference>
<dbReference type="GO" id="GO:0016491">
    <property type="term" value="F:oxidoreductase activity"/>
    <property type="evidence" value="ECO:0007669"/>
    <property type="project" value="InterPro"/>
</dbReference>
<dbReference type="PRINTS" id="PR00069">
    <property type="entry name" value="ALDKETRDTASE"/>
</dbReference>
<keyword evidence="3" id="KW-1185">Reference proteome</keyword>
<dbReference type="OrthoDB" id="416253at2759"/>
<feature type="domain" description="NADP-dependent oxidoreductase" evidence="1">
    <location>
        <begin position="272"/>
        <end position="412"/>
    </location>
</feature>
<dbReference type="PANTHER" id="PTHR11732">
    <property type="entry name" value="ALDO/KETO REDUCTASE"/>
    <property type="match status" value="1"/>
</dbReference>
<dbReference type="CDD" id="cd19071">
    <property type="entry name" value="AKR_AKR1-5-like"/>
    <property type="match status" value="2"/>
</dbReference>
<dbReference type="PROSITE" id="PS00062">
    <property type="entry name" value="ALDOKETO_REDUCTASE_2"/>
    <property type="match status" value="2"/>
</dbReference>
<reference evidence="2 3" key="1">
    <citation type="submission" date="2018-10" db="EMBL/GenBank/DDBJ databases">
        <authorList>
            <consortium name="Pathogen Informatics"/>
        </authorList>
    </citation>
    <scope>NUCLEOTIDE SEQUENCE [LARGE SCALE GENOMIC DNA]</scope>
</reference>
<organism evidence="2 3">
    <name type="scientific">Mesocestoides corti</name>
    <name type="common">Flatworm</name>
    <dbReference type="NCBI Taxonomy" id="53468"/>
    <lineage>
        <taxon>Eukaryota</taxon>
        <taxon>Metazoa</taxon>
        <taxon>Spiralia</taxon>
        <taxon>Lophotrochozoa</taxon>
        <taxon>Platyhelminthes</taxon>
        <taxon>Cestoda</taxon>
        <taxon>Eucestoda</taxon>
        <taxon>Cyclophyllidea</taxon>
        <taxon>Mesocestoididae</taxon>
        <taxon>Mesocestoides</taxon>
    </lineage>
</organism>
<dbReference type="STRING" id="53468.A0A0R3UPG9"/>
<evidence type="ECO:0000313" key="2">
    <source>
        <dbReference type="EMBL" id="VDD83742.1"/>
    </source>
</evidence>